<organism evidence="2 3">
    <name type="scientific">Consotaella salsifontis</name>
    <dbReference type="NCBI Taxonomy" id="1365950"/>
    <lineage>
        <taxon>Bacteria</taxon>
        <taxon>Pseudomonadati</taxon>
        <taxon>Pseudomonadota</taxon>
        <taxon>Alphaproteobacteria</taxon>
        <taxon>Hyphomicrobiales</taxon>
        <taxon>Aurantimonadaceae</taxon>
        <taxon>Consotaella</taxon>
    </lineage>
</organism>
<evidence type="ECO:0000256" key="1">
    <source>
        <dbReference type="SAM" id="MobiDB-lite"/>
    </source>
</evidence>
<dbReference type="AlphaFoldDB" id="A0A1T4STU4"/>
<evidence type="ECO:0000313" key="2">
    <source>
        <dbReference type="EMBL" id="SKA31582.1"/>
    </source>
</evidence>
<feature type="region of interest" description="Disordered" evidence="1">
    <location>
        <begin position="1"/>
        <end position="24"/>
    </location>
</feature>
<reference evidence="2 3" key="1">
    <citation type="submission" date="2017-02" db="EMBL/GenBank/DDBJ databases">
        <authorList>
            <person name="Peterson S.W."/>
        </authorList>
    </citation>
    <scope>NUCLEOTIDE SEQUENCE [LARGE SCALE GENOMIC DNA]</scope>
    <source>
        <strain evidence="2 3">USBA 369</strain>
    </source>
</reference>
<dbReference type="EMBL" id="FUXL01000014">
    <property type="protein sequence ID" value="SKA31582.1"/>
    <property type="molecule type" value="Genomic_DNA"/>
</dbReference>
<name>A0A1T4STU4_9HYPH</name>
<sequence length="269" mass="29329">MTASALSANAQVSDSKNTEPSGQSPFWFTDTISDAAATLLKWNASLRDRPKSGPCKGERVEKPEHCSVVITASVLKNEGSAAAAAIIARVSERPKAEIRAWIVHRGILEKMAEKGGRLDEALITNFTENLANAIKDKSCSESIRLSEVEYWLQVGDEANAKNYLRTISPEKSHQTDSLCPYAGKLDSYRYALLDYPASSGEISFIDVTTAIIYTGKMPLPKVRYKLADLAISVAAASGIEEPIPLLIAVARDIENTDLERWLAAKSQSR</sequence>
<protein>
    <submittedName>
        <fullName evidence="2">Uncharacterized protein</fullName>
    </submittedName>
</protein>
<gene>
    <name evidence="2" type="ORF">SAMN05428963_11431</name>
</gene>
<keyword evidence="3" id="KW-1185">Reference proteome</keyword>
<evidence type="ECO:0000313" key="3">
    <source>
        <dbReference type="Proteomes" id="UP000190135"/>
    </source>
</evidence>
<accession>A0A1T4STU4</accession>
<dbReference type="Proteomes" id="UP000190135">
    <property type="component" value="Unassembled WGS sequence"/>
</dbReference>
<proteinExistence type="predicted"/>